<dbReference type="NCBIfam" id="NF045935">
    <property type="entry name" value="MSC_0621_epsi"/>
    <property type="match status" value="1"/>
</dbReference>
<organism evidence="1 2">
    <name type="scientific">Mesomycoplasma molare</name>
    <dbReference type="NCBI Taxonomy" id="171288"/>
    <lineage>
        <taxon>Bacteria</taxon>
        <taxon>Bacillati</taxon>
        <taxon>Mycoplasmatota</taxon>
        <taxon>Mycoplasmoidales</taxon>
        <taxon>Metamycoplasmataceae</taxon>
        <taxon>Mesomycoplasma</taxon>
    </lineage>
</organism>
<name>A0ABY5TV28_9BACT</name>
<dbReference type="Proteomes" id="UP001058364">
    <property type="component" value="Chromosome"/>
</dbReference>
<evidence type="ECO:0000313" key="1">
    <source>
        <dbReference type="EMBL" id="UWD34519.1"/>
    </source>
</evidence>
<evidence type="ECO:0000313" key="2">
    <source>
        <dbReference type="Proteomes" id="UP001058364"/>
    </source>
</evidence>
<dbReference type="RefSeq" id="WP_036450429.1">
    <property type="nucleotide sequence ID" value="NZ_CP103423.1"/>
</dbReference>
<sequence length="174" mass="21227">MMKKYRSFLKNKFFFFKKKKHFFDLTINFSNGEKVVFSNKRLNIFLFEDKNYFSLKKNIFSSFSNCIIKIIDQNKSIKNIYFLVEKIIFSSDNKEANLIILGKEKELLYFDKNKKIKQELLKEYKEIKVNYKYFLSKTKLGLELEELYDSKNVFTKYQELKMMKGLKLYYKKND</sequence>
<dbReference type="EMBL" id="CP103423">
    <property type="protein sequence ID" value="UWD34519.1"/>
    <property type="molecule type" value="Genomic_DNA"/>
</dbReference>
<proteinExistence type="predicted"/>
<reference evidence="1" key="1">
    <citation type="submission" date="2022-08" db="EMBL/GenBank/DDBJ databases">
        <title>Complete genome sequence of Mycoplasma molare type strain H 542.</title>
        <authorList>
            <person name="Spergser J."/>
        </authorList>
    </citation>
    <scope>NUCLEOTIDE SEQUENCE</scope>
    <source>
        <strain evidence="1">H 542</strain>
    </source>
</reference>
<gene>
    <name evidence="1" type="ORF">NX772_01665</name>
</gene>
<accession>A0ABY5TV28</accession>
<protein>
    <submittedName>
        <fullName evidence="1">Uncharacterized protein</fullName>
    </submittedName>
</protein>
<keyword evidence="2" id="KW-1185">Reference proteome</keyword>